<feature type="region of interest" description="Disordered" evidence="1">
    <location>
        <begin position="83"/>
        <end position="108"/>
    </location>
</feature>
<feature type="compositionally biased region" description="Polar residues" evidence="1">
    <location>
        <begin position="83"/>
        <end position="93"/>
    </location>
</feature>
<feature type="region of interest" description="Disordered" evidence="1">
    <location>
        <begin position="48"/>
        <end position="69"/>
    </location>
</feature>
<dbReference type="RefSeq" id="XP_033581525.1">
    <property type="nucleotide sequence ID" value="XM_033723315.1"/>
</dbReference>
<dbReference type="EMBL" id="MU003694">
    <property type="protein sequence ID" value="KAF2814561.1"/>
    <property type="molecule type" value="Genomic_DNA"/>
</dbReference>
<evidence type="ECO:0000313" key="4">
    <source>
        <dbReference type="RefSeq" id="XP_033581525.1"/>
    </source>
</evidence>
<dbReference type="GeneID" id="54464208"/>
<protein>
    <submittedName>
        <fullName evidence="2 4">Uncharacterized protein</fullName>
    </submittedName>
</protein>
<reference evidence="2 4" key="1">
    <citation type="journal article" date="2020" name="Stud. Mycol.">
        <title>101 Dothideomycetes genomes: a test case for predicting lifestyles and emergence of pathogens.</title>
        <authorList>
            <person name="Haridas S."/>
            <person name="Albert R."/>
            <person name="Binder M."/>
            <person name="Bloem J."/>
            <person name="Labutti K."/>
            <person name="Salamov A."/>
            <person name="Andreopoulos B."/>
            <person name="Baker S."/>
            <person name="Barry K."/>
            <person name="Bills G."/>
            <person name="Bluhm B."/>
            <person name="Cannon C."/>
            <person name="Castanera R."/>
            <person name="Culley D."/>
            <person name="Daum C."/>
            <person name="Ezra D."/>
            <person name="Gonzalez J."/>
            <person name="Henrissat B."/>
            <person name="Kuo A."/>
            <person name="Liang C."/>
            <person name="Lipzen A."/>
            <person name="Lutzoni F."/>
            <person name="Magnuson J."/>
            <person name="Mondo S."/>
            <person name="Nolan M."/>
            <person name="Ohm R."/>
            <person name="Pangilinan J."/>
            <person name="Park H.-J."/>
            <person name="Ramirez L."/>
            <person name="Alfaro M."/>
            <person name="Sun H."/>
            <person name="Tritt A."/>
            <person name="Yoshinaga Y."/>
            <person name="Zwiers L.-H."/>
            <person name="Turgeon B."/>
            <person name="Goodwin S."/>
            <person name="Spatafora J."/>
            <person name="Crous P."/>
            <person name="Grigoriev I."/>
        </authorList>
    </citation>
    <scope>NUCLEOTIDE SEQUENCE</scope>
    <source>
        <strain evidence="2 4">CBS 304.34</strain>
    </source>
</reference>
<reference evidence="4" key="3">
    <citation type="submission" date="2025-04" db="UniProtKB">
        <authorList>
            <consortium name="RefSeq"/>
        </authorList>
    </citation>
    <scope>IDENTIFICATION</scope>
    <source>
        <strain evidence="4">CBS 304.34</strain>
    </source>
</reference>
<keyword evidence="3" id="KW-1185">Reference proteome</keyword>
<dbReference type="Proteomes" id="UP000504636">
    <property type="component" value="Unplaced"/>
</dbReference>
<evidence type="ECO:0000313" key="3">
    <source>
        <dbReference type="Proteomes" id="UP000504636"/>
    </source>
</evidence>
<organism evidence="2">
    <name type="scientific">Mytilinidion resinicola</name>
    <dbReference type="NCBI Taxonomy" id="574789"/>
    <lineage>
        <taxon>Eukaryota</taxon>
        <taxon>Fungi</taxon>
        <taxon>Dikarya</taxon>
        <taxon>Ascomycota</taxon>
        <taxon>Pezizomycotina</taxon>
        <taxon>Dothideomycetes</taxon>
        <taxon>Pleosporomycetidae</taxon>
        <taxon>Mytilinidiales</taxon>
        <taxon>Mytilinidiaceae</taxon>
        <taxon>Mytilinidion</taxon>
    </lineage>
</organism>
<evidence type="ECO:0000313" key="2">
    <source>
        <dbReference type="EMBL" id="KAF2814561.1"/>
    </source>
</evidence>
<gene>
    <name evidence="2 4" type="ORF">BDZ99DRAFT_494527</name>
</gene>
<name>A0A6A6Z0E7_9PEZI</name>
<proteinExistence type="predicted"/>
<sequence length="242" mass="27644">MSSTRDIESEAGIKQPRLLAETIPVLLRNRDVNNISAMDELSLSSALNSESNAAPTNHPQTRRYGRPSAETAARLRAAEYSQCPSRDFTPTRSSRTDPTKRSSPFSRRSLLQDCPTPLRARFRSNSTPHDKLFRILIDAAIHSVYFTTPPRTPGELEWWILTWMYDSLDTFGFKHFCSISSLEDLLVALVKHLEGEFIRQSKPHPNRYFMMRRLVADYGAPYPTEVFDDIHKDIQEQLASLS</sequence>
<reference evidence="4" key="2">
    <citation type="submission" date="2020-04" db="EMBL/GenBank/DDBJ databases">
        <authorList>
            <consortium name="NCBI Genome Project"/>
        </authorList>
    </citation>
    <scope>NUCLEOTIDE SEQUENCE</scope>
    <source>
        <strain evidence="4">CBS 304.34</strain>
    </source>
</reference>
<dbReference type="AlphaFoldDB" id="A0A6A6Z0E7"/>
<accession>A0A6A6Z0E7</accession>
<evidence type="ECO:0000256" key="1">
    <source>
        <dbReference type="SAM" id="MobiDB-lite"/>
    </source>
</evidence>